<dbReference type="InterPro" id="IPR036390">
    <property type="entry name" value="WH_DNA-bd_sf"/>
</dbReference>
<sequence>MNYRFLPDGPVPKVRMTPGQTVLIDPSSRSEGSCLEVIEGIARVYCPCEETEGMTLAFLQSGDQLRTARLCSEGICVEALTPLCFKSDADSLEANGYDPVNEWTLQLLRIRHLGNAEQRLQALLALLVNRLGRRCGNWCQLPFRLTHERIGELIGSTRVTSTRLISRLRSADLLVVPSGESTISLAPEFVEAAPLSI</sequence>
<dbReference type="Gene3D" id="1.10.10.10">
    <property type="entry name" value="Winged helix-like DNA-binding domain superfamily/Winged helix DNA-binding domain"/>
    <property type="match status" value="1"/>
</dbReference>
<dbReference type="SUPFAM" id="SSF46785">
    <property type="entry name" value="Winged helix' DNA-binding domain"/>
    <property type="match status" value="1"/>
</dbReference>
<evidence type="ECO:0000313" key="2">
    <source>
        <dbReference type="EMBL" id="ABX08885.1"/>
    </source>
</evidence>
<name>A9BAM3_PROM4</name>
<dbReference type="PROSITE" id="PS51063">
    <property type="entry name" value="HTH_CRP_2"/>
    <property type="match status" value="1"/>
</dbReference>
<dbReference type="Proteomes" id="UP000000788">
    <property type="component" value="Chromosome"/>
</dbReference>
<dbReference type="InterPro" id="IPR018335">
    <property type="entry name" value="Tscrpt_reg_HTH_Crp-type_CS"/>
</dbReference>
<dbReference type="HOGENOM" id="CLU_119093_0_0_3"/>
<protein>
    <submittedName>
        <fullName evidence="2">Bacterial regulatory protein, Crp family</fullName>
    </submittedName>
</protein>
<gene>
    <name evidence="2" type="ordered locus">P9211_09541</name>
</gene>
<dbReference type="Pfam" id="PF13545">
    <property type="entry name" value="HTH_Crp_2"/>
    <property type="match status" value="1"/>
</dbReference>
<feature type="domain" description="HTH crp-type" evidence="1">
    <location>
        <begin position="114"/>
        <end position="197"/>
    </location>
</feature>
<dbReference type="RefSeq" id="WP_012195506.1">
    <property type="nucleotide sequence ID" value="NC_009976.1"/>
</dbReference>
<keyword evidence="3" id="KW-1185">Reference proteome</keyword>
<dbReference type="EMBL" id="CP000878">
    <property type="protein sequence ID" value="ABX08885.1"/>
    <property type="molecule type" value="Genomic_DNA"/>
</dbReference>
<accession>A9BAM3</accession>
<dbReference type="AlphaFoldDB" id="A9BAM3"/>
<organism evidence="2 3">
    <name type="scientific">Prochlorococcus marinus (strain MIT 9211)</name>
    <dbReference type="NCBI Taxonomy" id="93059"/>
    <lineage>
        <taxon>Bacteria</taxon>
        <taxon>Bacillati</taxon>
        <taxon>Cyanobacteriota</taxon>
        <taxon>Cyanophyceae</taxon>
        <taxon>Synechococcales</taxon>
        <taxon>Prochlorococcaceae</taxon>
        <taxon>Prochlorococcus</taxon>
    </lineage>
</organism>
<dbReference type="GO" id="GO:0003677">
    <property type="term" value="F:DNA binding"/>
    <property type="evidence" value="ECO:0007669"/>
    <property type="project" value="InterPro"/>
</dbReference>
<evidence type="ECO:0000313" key="3">
    <source>
        <dbReference type="Proteomes" id="UP000000788"/>
    </source>
</evidence>
<dbReference type="KEGG" id="pmj:P9211_09541"/>
<dbReference type="eggNOG" id="COG0664">
    <property type="taxonomic scope" value="Bacteria"/>
</dbReference>
<dbReference type="STRING" id="93059.P9211_09541"/>
<reference evidence="2 3" key="1">
    <citation type="journal article" date="2007" name="PLoS Genet.">
        <title>Patterns and implications of gene gain and loss in the evolution of Prochlorococcus.</title>
        <authorList>
            <person name="Kettler G.C."/>
            <person name="Martiny A.C."/>
            <person name="Huang K."/>
            <person name="Zucker J."/>
            <person name="Coleman M.L."/>
            <person name="Rodrigue S."/>
            <person name="Chen F."/>
            <person name="Lapidus A."/>
            <person name="Ferriera S."/>
            <person name="Johnson J."/>
            <person name="Steglich C."/>
            <person name="Church G.M."/>
            <person name="Richardson P."/>
            <person name="Chisholm S.W."/>
        </authorList>
    </citation>
    <scope>NUCLEOTIDE SEQUENCE [LARGE SCALE GENOMIC DNA]</scope>
    <source>
        <strain evidence="3">MIT 9211</strain>
    </source>
</reference>
<dbReference type="InterPro" id="IPR012318">
    <property type="entry name" value="HTH_CRP"/>
</dbReference>
<dbReference type="OrthoDB" id="581549at2"/>
<dbReference type="InterPro" id="IPR036388">
    <property type="entry name" value="WH-like_DNA-bd_sf"/>
</dbReference>
<evidence type="ECO:0000259" key="1">
    <source>
        <dbReference type="PROSITE" id="PS51063"/>
    </source>
</evidence>
<dbReference type="GO" id="GO:0003700">
    <property type="term" value="F:DNA-binding transcription factor activity"/>
    <property type="evidence" value="ECO:0007669"/>
    <property type="project" value="InterPro"/>
</dbReference>
<dbReference type="PROSITE" id="PS00042">
    <property type="entry name" value="HTH_CRP_1"/>
    <property type="match status" value="1"/>
</dbReference>
<proteinExistence type="predicted"/>